<gene>
    <name evidence="1" type="ORF">FSO04_24290</name>
</gene>
<sequence>MKVAIARLKKQILDALKPYRVYVQTGPFDGASHKAWTKTEAMDWMRCYPNDCQIFVFSRLGLTKRFFRFNNVVMFRQAIR</sequence>
<proteinExistence type="predicted"/>
<dbReference type="Proteomes" id="UP000463700">
    <property type="component" value="Unassembled WGS sequence"/>
</dbReference>
<dbReference type="AlphaFoldDB" id="A0A6N6W9L9"/>
<name>A0A6N6W9L9_9BURK</name>
<accession>A0A6N6W9L9</accession>
<dbReference type="RefSeq" id="WP_154563234.1">
    <property type="nucleotide sequence ID" value="NZ_VOSW01000048.1"/>
</dbReference>
<comment type="caution">
    <text evidence="1">The sequence shown here is derived from an EMBL/GenBank/DDBJ whole genome shotgun (WGS) entry which is preliminary data.</text>
</comment>
<evidence type="ECO:0000313" key="1">
    <source>
        <dbReference type="EMBL" id="KAE8757342.1"/>
    </source>
</evidence>
<evidence type="ECO:0000313" key="2">
    <source>
        <dbReference type="Proteomes" id="UP000463700"/>
    </source>
</evidence>
<dbReference type="EMBL" id="VOSW01000048">
    <property type="protein sequence ID" value="KAE8757342.1"/>
    <property type="molecule type" value="Genomic_DNA"/>
</dbReference>
<organism evidence="1 2">
    <name type="scientific">Paraburkholderia madseniana</name>
    <dbReference type="NCBI Taxonomy" id="2599607"/>
    <lineage>
        <taxon>Bacteria</taxon>
        <taxon>Pseudomonadati</taxon>
        <taxon>Pseudomonadota</taxon>
        <taxon>Betaproteobacteria</taxon>
        <taxon>Burkholderiales</taxon>
        <taxon>Burkholderiaceae</taxon>
        <taxon>Paraburkholderia</taxon>
    </lineage>
</organism>
<protein>
    <submittedName>
        <fullName evidence="1">Uncharacterized protein</fullName>
    </submittedName>
</protein>
<reference evidence="1 2" key="1">
    <citation type="journal article" date="2020" name="Int. J. Syst. Evol. Microbiol.">
        <title>Paraburkholderia madseniana sp. nov., a phenolic acid-degrading bacterium isolated from acidic forest soil.</title>
        <authorList>
            <person name="Wilhelm R.C."/>
            <person name="Murphy S.J.L."/>
            <person name="Feriancek N.M."/>
            <person name="Karasz D.C."/>
            <person name="DeRito C.M."/>
            <person name="Newman J.D."/>
            <person name="Buckley D.H."/>
        </authorList>
    </citation>
    <scope>NUCLEOTIDE SEQUENCE [LARGE SCALE GENOMIC DNA]</scope>
    <source>
        <strain evidence="1 2">RP11</strain>
    </source>
</reference>